<organism evidence="18 19">
    <name type="scientific">Riccia fluitans</name>
    <dbReference type="NCBI Taxonomy" id="41844"/>
    <lineage>
        <taxon>Eukaryota</taxon>
        <taxon>Viridiplantae</taxon>
        <taxon>Streptophyta</taxon>
        <taxon>Embryophyta</taxon>
        <taxon>Marchantiophyta</taxon>
        <taxon>Marchantiopsida</taxon>
        <taxon>Marchantiidae</taxon>
        <taxon>Marchantiales</taxon>
        <taxon>Ricciaceae</taxon>
        <taxon>Riccia</taxon>
    </lineage>
</organism>
<dbReference type="InterPro" id="IPR001245">
    <property type="entry name" value="Ser-Thr/Tyr_kinase_cat_dom"/>
</dbReference>
<reference evidence="18 19" key="1">
    <citation type="submission" date="2024-09" db="EMBL/GenBank/DDBJ databases">
        <title>Chromosome-scale assembly of Riccia fluitans.</title>
        <authorList>
            <person name="Paukszto L."/>
            <person name="Sawicki J."/>
            <person name="Karawczyk K."/>
            <person name="Piernik-Szablinska J."/>
            <person name="Szczecinska M."/>
            <person name="Mazdziarz M."/>
        </authorList>
    </citation>
    <scope>NUCLEOTIDE SEQUENCE [LARGE SCALE GENOMIC DNA]</scope>
    <source>
        <strain evidence="18">Rf_01</strain>
        <tissue evidence="18">Aerial parts of the thallus</tissue>
    </source>
</reference>
<dbReference type="Pfam" id="PF00560">
    <property type="entry name" value="LRR_1"/>
    <property type="match status" value="5"/>
</dbReference>
<dbReference type="FunFam" id="3.80.10.10:FF:000095">
    <property type="entry name" value="LRR receptor-like serine/threonine-protein kinase GSO1"/>
    <property type="match status" value="1"/>
</dbReference>
<evidence type="ECO:0000256" key="12">
    <source>
        <dbReference type="ARBA" id="ARBA00023136"/>
    </source>
</evidence>
<sequence>MNHTRSSTTSMGTRWRFCHLRLAFLFFCLLQLTHFWKTDAALSPDEEQVVQVLQEMFNVTNSSDLCTTDWLKCTDTTPQHVLQLQLGGKNTSGNIPSDISKFHNMELMYLHNNRLDGTIPKWLESMTNITNIRLRNNLLVGTLPDLSVLVNLEEFDASRNGLVGPLPDVTSLKNLMTLSVAHNFLNGTIPASVFKSSFLMNLFIGNNSWSAASLPDLSQLTNLRIISARLCNFQGPIPSLDNNTQLQTIDLSSNQLTGMVPESLAKLTNLQTLDLSSNRLTGMVPESFAKLANLQMLNLRNNIIQGNLPQLPQQNFKLTNIDFSNNNFSGEIPKTWVGLLALQDLNLASNSLQGPLPQELGRLSSLISLNLSNNEFSGDIPDLGYLNNLTTLDLSNNRLTGKSGMIPEFLVNLSSLQTLNLTNNNFSTIPKALANKKGLLVLVDKDVKSITLDGRQGFSHSGLSTGAIAALVSVCAAGAILLIGLFIVIRRRRNKFKDQLSRGDMPKSATAFSLKEIKVMTQGYKKVIGKGGFGPVYYGKLPNGKEVAVKVRATDSKQGAKEFLNEVRLLSRLHHRTLVPLIGYCLDGHEQILVYSYMSQGTLHDHLHRLKESTSLQDERDKSSSRKALNWKTRLEICLNAARGLEYLHKDCNPPVIHRDVKSSNILLTEKLEAKLGDLGISRQTFEPGAEDTPELTGISTAVQGTLGYMDPEYFVRQRLSTKSDVFSFGIILLEIITGKRAQTLQFPDSDASNLKQWVEQAVSENNLRSVVDPVLGEDYAEEGMEMVAETALSCLLFDGKGRPEMGGIVQVLLEALKLEKTLENASKVGEDVDESTIPLSGRLSNPPRTETSNFSPRPTSGTSRSTILADQTWSVSPR</sequence>
<evidence type="ECO:0000256" key="6">
    <source>
        <dbReference type="ARBA" id="ARBA00022729"/>
    </source>
</evidence>
<dbReference type="PROSITE" id="PS51450">
    <property type="entry name" value="LRR"/>
    <property type="match status" value="3"/>
</dbReference>
<dbReference type="InterPro" id="IPR032675">
    <property type="entry name" value="LRR_dom_sf"/>
</dbReference>
<dbReference type="InterPro" id="IPR000719">
    <property type="entry name" value="Prot_kinase_dom"/>
</dbReference>
<evidence type="ECO:0000256" key="8">
    <source>
        <dbReference type="ARBA" id="ARBA00022741"/>
    </source>
</evidence>
<keyword evidence="6 16" id="KW-0732">Signal</keyword>
<evidence type="ECO:0000259" key="17">
    <source>
        <dbReference type="PROSITE" id="PS50011"/>
    </source>
</evidence>
<keyword evidence="12 15" id="KW-0472">Membrane</keyword>
<evidence type="ECO:0000256" key="11">
    <source>
        <dbReference type="ARBA" id="ARBA00022989"/>
    </source>
</evidence>
<dbReference type="Gene3D" id="3.30.200.20">
    <property type="entry name" value="Phosphorylase Kinase, domain 1"/>
    <property type="match status" value="1"/>
</dbReference>
<dbReference type="SUPFAM" id="SSF52058">
    <property type="entry name" value="L domain-like"/>
    <property type="match status" value="2"/>
</dbReference>
<feature type="compositionally biased region" description="Polar residues" evidence="14">
    <location>
        <begin position="869"/>
        <end position="879"/>
    </location>
</feature>
<feature type="transmembrane region" description="Helical" evidence="15">
    <location>
        <begin position="467"/>
        <end position="489"/>
    </location>
</feature>
<gene>
    <name evidence="18" type="ORF">R1flu_003298</name>
</gene>
<dbReference type="GO" id="GO:0005524">
    <property type="term" value="F:ATP binding"/>
    <property type="evidence" value="ECO:0007669"/>
    <property type="project" value="UniProtKB-KW"/>
</dbReference>
<feature type="domain" description="Protein kinase" evidence="17">
    <location>
        <begin position="522"/>
        <end position="817"/>
    </location>
</feature>
<dbReference type="FunFam" id="1.10.510.10:FF:000095">
    <property type="entry name" value="protein STRUBBELIG-RECEPTOR FAMILY 8"/>
    <property type="match status" value="1"/>
</dbReference>
<dbReference type="PROSITE" id="PS50011">
    <property type="entry name" value="PROTEIN_KINASE_DOM"/>
    <property type="match status" value="1"/>
</dbReference>
<dbReference type="Proteomes" id="UP001605036">
    <property type="component" value="Unassembled WGS sequence"/>
</dbReference>
<evidence type="ECO:0000256" key="5">
    <source>
        <dbReference type="ARBA" id="ARBA00022692"/>
    </source>
</evidence>
<dbReference type="Gene3D" id="1.10.510.10">
    <property type="entry name" value="Transferase(Phosphotransferase) domain 1"/>
    <property type="match status" value="1"/>
</dbReference>
<evidence type="ECO:0000256" key="3">
    <source>
        <dbReference type="ARBA" id="ARBA00022614"/>
    </source>
</evidence>
<dbReference type="Pfam" id="PF13855">
    <property type="entry name" value="LRR_8"/>
    <property type="match status" value="1"/>
</dbReference>
<evidence type="ECO:0000313" key="19">
    <source>
        <dbReference type="Proteomes" id="UP001605036"/>
    </source>
</evidence>
<feature type="chain" id="PRO_5044780803" description="Protein kinase domain-containing protein" evidence="16">
    <location>
        <begin position="41"/>
        <end position="879"/>
    </location>
</feature>
<dbReference type="InterPro" id="IPR001611">
    <property type="entry name" value="Leu-rich_rpt"/>
</dbReference>
<dbReference type="GO" id="GO:0004674">
    <property type="term" value="F:protein serine/threonine kinase activity"/>
    <property type="evidence" value="ECO:0007669"/>
    <property type="project" value="UniProtKB-KW"/>
</dbReference>
<keyword evidence="3" id="KW-0433">Leucine-rich repeat</keyword>
<evidence type="ECO:0000256" key="13">
    <source>
        <dbReference type="ARBA" id="ARBA00023180"/>
    </source>
</evidence>
<feature type="compositionally biased region" description="Polar residues" evidence="14">
    <location>
        <begin position="843"/>
        <end position="855"/>
    </location>
</feature>
<dbReference type="InterPro" id="IPR008271">
    <property type="entry name" value="Ser/Thr_kinase_AS"/>
</dbReference>
<keyword evidence="2" id="KW-0723">Serine/threonine-protein kinase</keyword>
<dbReference type="PROSITE" id="PS00108">
    <property type="entry name" value="PROTEIN_KINASE_ST"/>
    <property type="match status" value="1"/>
</dbReference>
<evidence type="ECO:0000256" key="9">
    <source>
        <dbReference type="ARBA" id="ARBA00022777"/>
    </source>
</evidence>
<dbReference type="PANTHER" id="PTHR48006:SF84">
    <property type="entry name" value="REPEAT TRANSMEMBRANE PROTEIN KINASE, PUTATIVE, EXPRESSED-RELATED"/>
    <property type="match status" value="1"/>
</dbReference>
<evidence type="ECO:0000256" key="10">
    <source>
        <dbReference type="ARBA" id="ARBA00022840"/>
    </source>
</evidence>
<dbReference type="PANTHER" id="PTHR48006">
    <property type="entry name" value="LEUCINE-RICH REPEAT-CONTAINING PROTEIN DDB_G0281931-RELATED"/>
    <property type="match status" value="1"/>
</dbReference>
<dbReference type="InterPro" id="IPR003591">
    <property type="entry name" value="Leu-rich_rpt_typical-subtyp"/>
</dbReference>
<evidence type="ECO:0000256" key="16">
    <source>
        <dbReference type="SAM" id="SignalP"/>
    </source>
</evidence>
<dbReference type="EMBL" id="JBHFFA010000006">
    <property type="protein sequence ID" value="KAL2623093.1"/>
    <property type="molecule type" value="Genomic_DNA"/>
</dbReference>
<dbReference type="PRINTS" id="PR00019">
    <property type="entry name" value="LEURICHRPT"/>
</dbReference>
<keyword evidence="4" id="KW-0808">Transferase</keyword>
<dbReference type="FunFam" id="3.30.200.20:FF:000039">
    <property type="entry name" value="receptor-like protein kinase FERONIA"/>
    <property type="match status" value="1"/>
</dbReference>
<comment type="subcellular location">
    <subcellularLocation>
        <location evidence="1">Membrane</location>
        <topology evidence="1">Single-pass membrane protein</topology>
    </subcellularLocation>
</comment>
<feature type="signal peptide" evidence="16">
    <location>
        <begin position="1"/>
        <end position="40"/>
    </location>
</feature>
<name>A0ABD1Y8L7_9MARC</name>
<proteinExistence type="predicted"/>
<evidence type="ECO:0000256" key="15">
    <source>
        <dbReference type="SAM" id="Phobius"/>
    </source>
</evidence>
<feature type="region of interest" description="Disordered" evidence="14">
    <location>
        <begin position="829"/>
        <end position="879"/>
    </location>
</feature>
<evidence type="ECO:0000256" key="4">
    <source>
        <dbReference type="ARBA" id="ARBA00022679"/>
    </source>
</evidence>
<evidence type="ECO:0000256" key="1">
    <source>
        <dbReference type="ARBA" id="ARBA00004167"/>
    </source>
</evidence>
<keyword evidence="7" id="KW-0677">Repeat</keyword>
<keyword evidence="8" id="KW-0547">Nucleotide-binding</keyword>
<dbReference type="SMART" id="SM00369">
    <property type="entry name" value="LRR_TYP"/>
    <property type="match status" value="7"/>
</dbReference>
<keyword evidence="9" id="KW-0418">Kinase</keyword>
<protein>
    <recommendedName>
        <fullName evidence="17">Protein kinase domain-containing protein</fullName>
    </recommendedName>
</protein>
<dbReference type="FunFam" id="3.80.10.10:FF:000041">
    <property type="entry name" value="LRR receptor-like serine/threonine-protein kinase ERECTA"/>
    <property type="match status" value="1"/>
</dbReference>
<keyword evidence="5 15" id="KW-0812">Transmembrane</keyword>
<dbReference type="InterPro" id="IPR011009">
    <property type="entry name" value="Kinase-like_dom_sf"/>
</dbReference>
<dbReference type="GO" id="GO:0016020">
    <property type="term" value="C:membrane"/>
    <property type="evidence" value="ECO:0007669"/>
    <property type="project" value="UniProtKB-SubCell"/>
</dbReference>
<keyword evidence="10" id="KW-0067">ATP-binding</keyword>
<dbReference type="CDD" id="cd14066">
    <property type="entry name" value="STKc_IRAK"/>
    <property type="match status" value="1"/>
</dbReference>
<evidence type="ECO:0000256" key="14">
    <source>
        <dbReference type="SAM" id="MobiDB-lite"/>
    </source>
</evidence>
<evidence type="ECO:0000256" key="7">
    <source>
        <dbReference type="ARBA" id="ARBA00022737"/>
    </source>
</evidence>
<dbReference type="InterPro" id="IPR051824">
    <property type="entry name" value="LRR_Rcpt-Like_S/T_Kinase"/>
</dbReference>
<evidence type="ECO:0000256" key="2">
    <source>
        <dbReference type="ARBA" id="ARBA00022527"/>
    </source>
</evidence>
<comment type="caution">
    <text evidence="18">The sequence shown here is derived from an EMBL/GenBank/DDBJ whole genome shotgun (WGS) entry which is preliminary data.</text>
</comment>
<evidence type="ECO:0000313" key="18">
    <source>
        <dbReference type="EMBL" id="KAL2623093.1"/>
    </source>
</evidence>
<accession>A0ABD1Y8L7</accession>
<dbReference type="Gene3D" id="3.80.10.10">
    <property type="entry name" value="Ribonuclease Inhibitor"/>
    <property type="match status" value="3"/>
</dbReference>
<dbReference type="AlphaFoldDB" id="A0ABD1Y8L7"/>
<dbReference type="Pfam" id="PF07714">
    <property type="entry name" value="PK_Tyr_Ser-Thr"/>
    <property type="match status" value="1"/>
</dbReference>
<dbReference type="SMART" id="SM00365">
    <property type="entry name" value="LRR_SD22"/>
    <property type="match status" value="4"/>
</dbReference>
<dbReference type="SMART" id="SM00220">
    <property type="entry name" value="S_TKc"/>
    <property type="match status" value="1"/>
</dbReference>
<keyword evidence="13" id="KW-0325">Glycoprotein</keyword>
<dbReference type="SUPFAM" id="SSF56112">
    <property type="entry name" value="Protein kinase-like (PK-like)"/>
    <property type="match status" value="1"/>
</dbReference>
<keyword evidence="11 15" id="KW-1133">Transmembrane helix</keyword>
<keyword evidence="19" id="KW-1185">Reference proteome</keyword>
<feature type="compositionally biased region" description="Low complexity" evidence="14">
    <location>
        <begin position="856"/>
        <end position="867"/>
    </location>
</feature>